<evidence type="ECO:0008006" key="4">
    <source>
        <dbReference type="Google" id="ProtNLM"/>
    </source>
</evidence>
<dbReference type="SUPFAM" id="SSF56935">
    <property type="entry name" value="Porins"/>
    <property type="match status" value="2"/>
</dbReference>
<dbReference type="EMBL" id="MWIP01000004">
    <property type="protein sequence ID" value="KAF1686916.1"/>
    <property type="molecule type" value="Genomic_DNA"/>
</dbReference>
<feature type="chain" id="PRO_5031347304" description="TonB-dependent receptor" evidence="1">
    <location>
        <begin position="35"/>
        <end position="1138"/>
    </location>
</feature>
<comment type="caution">
    <text evidence="2">The sequence shown here is derived from an EMBL/GenBank/DDBJ whole genome shotgun (WGS) entry which is preliminary data.</text>
</comment>
<feature type="signal peptide" evidence="1">
    <location>
        <begin position="1"/>
        <end position="34"/>
    </location>
</feature>
<evidence type="ECO:0000313" key="3">
    <source>
        <dbReference type="Proteomes" id="UP000462066"/>
    </source>
</evidence>
<accession>A0A7V8K7D3</accession>
<organism evidence="2 3">
    <name type="scientific">Pseudoxanthomonas broegbernensis</name>
    <dbReference type="NCBI Taxonomy" id="83619"/>
    <lineage>
        <taxon>Bacteria</taxon>
        <taxon>Pseudomonadati</taxon>
        <taxon>Pseudomonadota</taxon>
        <taxon>Gammaproteobacteria</taxon>
        <taxon>Lysobacterales</taxon>
        <taxon>Lysobacteraceae</taxon>
        <taxon>Pseudoxanthomonas</taxon>
    </lineage>
</organism>
<evidence type="ECO:0000256" key="1">
    <source>
        <dbReference type="SAM" id="SignalP"/>
    </source>
</evidence>
<dbReference type="AlphaFoldDB" id="A0A7V8K7D3"/>
<keyword evidence="1" id="KW-0732">Signal</keyword>
<dbReference type="Proteomes" id="UP000462066">
    <property type="component" value="Unassembled WGS sequence"/>
</dbReference>
<proteinExistence type="predicted"/>
<protein>
    <recommendedName>
        <fullName evidence="4">TonB-dependent receptor</fullName>
    </recommendedName>
</protein>
<dbReference type="RefSeq" id="WP_162310540.1">
    <property type="nucleotide sequence ID" value="NZ_JACHGU010000004.1"/>
</dbReference>
<reference evidence="2 3" key="1">
    <citation type="submission" date="2017-10" db="EMBL/GenBank/DDBJ databases">
        <title>Whole genome sequencing of Pseudoxanthomonas broegbernensis DSM 12573(T).</title>
        <authorList>
            <person name="Kumar S."/>
            <person name="Bansal K."/>
            <person name="Kaur A."/>
            <person name="Patil P."/>
            <person name="Sharma S."/>
            <person name="Patil P.B."/>
        </authorList>
    </citation>
    <scope>NUCLEOTIDE SEQUENCE [LARGE SCALE GENOMIC DNA]</scope>
    <source>
        <strain evidence="2 3">DSM 12573</strain>
    </source>
</reference>
<gene>
    <name evidence="2" type="ORF">B1992_05870</name>
</gene>
<keyword evidence="3" id="KW-1185">Reference proteome</keyword>
<sequence>MSRLPAFRPLRGPRPSALACALAVAVPLALPALAQDVSGSGRFTPALGRADALYPQAPAATAAAPRVVDGRSGAVDYSANRAVDHVRVELDRDGVPADGQSTVHVRVALLGADGLPLAGQAFATIEHSGGRIRLPGSRTDEFGPGAADADKATPGIQLAVENGAAEFDLIAPHDPQDVLLRITAGGQSAEGVIGFLPEMRELLATGLIEGILNFGRKGNRDLIAPVERGDAFEREIRRWDRQFGNGKASASARTAFFVKGRIKGEYLLTAAYDSDKDLRSRLLRDVRPEEFYPVYGDSALRGFDARSAERLYVRVDHGRSYLLYGDFQTGETLATATGVGGGGPIPQRSLGTYNRTATGLGWHFESERVRGNVFAIQDSLRQVIDEFASQGSGPYALRNSAVLEGSERVEVVVRDRNQPSRIVEVRPLARLVDYSFEPFSGRILLNQFLPAFDANLDPVSLRVTYEMDLGTEKFWTYGADAQFKLTDKLEVGGSAVDDRNPFAELRMASLNAGYRFGANTFLAAEFARTRGEVNTNPVNQVATPGLAGMTGQVEGDAWRVEFGHEGEKLEARVFAARTDPAFNNPASPLYGGRGEYSARLAWKVNARFEPYVEALRSEDRNPDGGQRDAAGLGLRIGATEKLTVDLGLRSIRETVGAYSPWTMNAPFGSAGGLTGGLATGAGGGALGYGQQPLDPLTGLPVLGASGAQGEWTSSLPVGTELESDTARLGLGYKVSEKLSLGGEIEQEVRGEDRNRLALGMDYQVFERSRLYGRYEKQTGLTSAYGITEVGRPADAFVFGVDTRYVKDTQVFSEYRMRDAVNGRDLQAASGIRHTWDIAQGLRLSSSAEHVKVYDGATGDATGLAFGLDYTANPLWRGSARVEHRISGDVAGTEADEAFDTTLVQLLAARKLGRDWTVLARNYLLATDYRSRGDVLQDRFQVGLAYRDTDTNRINALARYEYKLERDESGLALDQGRAVDGTGQDVRTRAHIVSMHADWHPSRPWWLTWRVAGKWQQDRFAYADGGRVDSRFDAVLLSGRVVYDVTENWDIGALASTFRGQHGANQYAWGLEVGRLLRQNLWLSAGYNWTGFAGDRDLSGYEYTQQGAYLRLRFKFDEDLFRREQPRYREPVRHGTTTE</sequence>
<name>A0A7V8K7D3_9GAMM</name>
<evidence type="ECO:0000313" key="2">
    <source>
        <dbReference type="EMBL" id="KAF1686916.1"/>
    </source>
</evidence>